<keyword evidence="2" id="KW-1185">Reference proteome</keyword>
<comment type="caution">
    <text evidence="1">The sequence shown here is derived from an EMBL/GenBank/DDBJ whole genome shotgun (WGS) entry which is preliminary data.</text>
</comment>
<sequence length="114" mass="12034">MGLRDAMTTATVAPNRCRIVPLTLQCDTNRAIQLSVSVDPDCPVCASQGPFKFLVRVRRTNPPGGSVVAMKFVDAITPGALNGTVIPICETVCASATYDVDIFAAECVTMPCSL</sequence>
<reference evidence="1 2" key="1">
    <citation type="submission" date="2020-07" db="EMBL/GenBank/DDBJ databases">
        <title>Draft whole-genome sequence of Heliobacterium chlorum DSM 3682, type strain.</title>
        <authorList>
            <person name="Kyndt J.A."/>
            <person name="Meyer T.E."/>
            <person name="Imhoff J.F."/>
        </authorList>
    </citation>
    <scope>NUCLEOTIDE SEQUENCE [LARGE SCALE GENOMIC DNA]</scope>
    <source>
        <strain evidence="1 2">DSM 3682</strain>
    </source>
</reference>
<evidence type="ECO:0000313" key="1">
    <source>
        <dbReference type="EMBL" id="MBC9783741.1"/>
    </source>
</evidence>
<gene>
    <name evidence="1" type="ORF">H1S01_04340</name>
</gene>
<evidence type="ECO:0000313" key="2">
    <source>
        <dbReference type="Proteomes" id="UP000617402"/>
    </source>
</evidence>
<protein>
    <submittedName>
        <fullName evidence="1">Uncharacterized protein</fullName>
    </submittedName>
</protein>
<dbReference type="Proteomes" id="UP000617402">
    <property type="component" value="Unassembled WGS sequence"/>
</dbReference>
<accession>A0ABR7T2H4</accession>
<dbReference type="RefSeq" id="WP_188038874.1">
    <property type="nucleotide sequence ID" value="NZ_JACVHF010000002.1"/>
</dbReference>
<dbReference type="EMBL" id="JACVHF010000002">
    <property type="protein sequence ID" value="MBC9783741.1"/>
    <property type="molecule type" value="Genomic_DNA"/>
</dbReference>
<organism evidence="1 2">
    <name type="scientific">Heliobacterium chlorum</name>
    <dbReference type="NCBI Taxonomy" id="2698"/>
    <lineage>
        <taxon>Bacteria</taxon>
        <taxon>Bacillati</taxon>
        <taxon>Bacillota</taxon>
        <taxon>Clostridia</taxon>
        <taxon>Eubacteriales</taxon>
        <taxon>Heliobacteriaceae</taxon>
        <taxon>Heliobacterium</taxon>
    </lineage>
</organism>
<proteinExistence type="predicted"/>
<name>A0ABR7T2H4_HELCL</name>